<keyword evidence="2" id="KW-1133">Transmembrane helix</keyword>
<comment type="caution">
    <text evidence="3">The sequence shown here is derived from an EMBL/GenBank/DDBJ whole genome shotgun (WGS) entry which is preliminary data.</text>
</comment>
<dbReference type="EMBL" id="JAMYWD010000009">
    <property type="protein sequence ID" value="KAJ4961936.1"/>
    <property type="molecule type" value="Genomic_DNA"/>
</dbReference>
<proteinExistence type="predicted"/>
<protein>
    <submittedName>
        <fullName evidence="3">Uncharacterized protein</fullName>
    </submittedName>
</protein>
<dbReference type="Proteomes" id="UP001141806">
    <property type="component" value="Unassembled WGS sequence"/>
</dbReference>
<name>A0A9Q0K3N3_9MAGN</name>
<accession>A0A9Q0K3N3</accession>
<evidence type="ECO:0000313" key="4">
    <source>
        <dbReference type="Proteomes" id="UP001141806"/>
    </source>
</evidence>
<feature type="transmembrane region" description="Helical" evidence="2">
    <location>
        <begin position="93"/>
        <end position="109"/>
    </location>
</feature>
<sequence length="113" mass="12694">MASGLPSPPRAYGLIMPSPNINTKTLGHNLQENVVAHGSSNTEIQGQRQEKCFGRGSPGGDEDEMKSLIEEMKKKQRGDTWLQRRGSQGQPTFLFHFVFSTLFWCHIAFKMGR</sequence>
<keyword evidence="4" id="KW-1185">Reference proteome</keyword>
<keyword evidence="2" id="KW-0812">Transmembrane</keyword>
<reference evidence="3" key="1">
    <citation type="journal article" date="2023" name="Plant J.">
        <title>The genome of the king protea, Protea cynaroides.</title>
        <authorList>
            <person name="Chang J."/>
            <person name="Duong T.A."/>
            <person name="Schoeman C."/>
            <person name="Ma X."/>
            <person name="Roodt D."/>
            <person name="Barker N."/>
            <person name="Li Z."/>
            <person name="Van de Peer Y."/>
            <person name="Mizrachi E."/>
        </authorList>
    </citation>
    <scope>NUCLEOTIDE SEQUENCE</scope>
    <source>
        <tissue evidence="3">Young leaves</tissue>
    </source>
</reference>
<organism evidence="3 4">
    <name type="scientific">Protea cynaroides</name>
    <dbReference type="NCBI Taxonomy" id="273540"/>
    <lineage>
        <taxon>Eukaryota</taxon>
        <taxon>Viridiplantae</taxon>
        <taxon>Streptophyta</taxon>
        <taxon>Embryophyta</taxon>
        <taxon>Tracheophyta</taxon>
        <taxon>Spermatophyta</taxon>
        <taxon>Magnoliopsida</taxon>
        <taxon>Proteales</taxon>
        <taxon>Proteaceae</taxon>
        <taxon>Protea</taxon>
    </lineage>
</organism>
<feature type="region of interest" description="Disordered" evidence="1">
    <location>
        <begin position="39"/>
        <end position="63"/>
    </location>
</feature>
<evidence type="ECO:0000256" key="1">
    <source>
        <dbReference type="SAM" id="MobiDB-lite"/>
    </source>
</evidence>
<evidence type="ECO:0000256" key="2">
    <source>
        <dbReference type="SAM" id="Phobius"/>
    </source>
</evidence>
<gene>
    <name evidence="3" type="ORF">NE237_021846</name>
</gene>
<keyword evidence="2" id="KW-0472">Membrane</keyword>
<evidence type="ECO:0000313" key="3">
    <source>
        <dbReference type="EMBL" id="KAJ4961936.1"/>
    </source>
</evidence>
<dbReference type="AlphaFoldDB" id="A0A9Q0K3N3"/>